<evidence type="ECO:0000256" key="2">
    <source>
        <dbReference type="SAM" id="Phobius"/>
    </source>
</evidence>
<proteinExistence type="predicted"/>
<accession>A0A1J6KXY1</accession>
<dbReference type="STRING" id="49451.A0A1J6KXY1"/>
<reference evidence="3" key="1">
    <citation type="submission" date="2016-11" db="EMBL/GenBank/DDBJ databases">
        <title>The genome of Nicotiana attenuata.</title>
        <authorList>
            <person name="Xu S."/>
            <person name="Brockmoeller T."/>
            <person name="Gaquerel E."/>
            <person name="Navarro A."/>
            <person name="Kuhl H."/>
            <person name="Gase K."/>
            <person name="Ling Z."/>
            <person name="Zhou W."/>
            <person name="Kreitzer C."/>
            <person name="Stanke M."/>
            <person name="Tang H."/>
            <person name="Lyons E."/>
            <person name="Pandey P."/>
            <person name="Pandey S.P."/>
            <person name="Timmermann B."/>
            <person name="Baldwin I.T."/>
        </authorList>
    </citation>
    <scope>NUCLEOTIDE SEQUENCE [LARGE SCALE GENOMIC DNA]</scope>
    <source>
        <strain evidence="3">UT</strain>
    </source>
</reference>
<dbReference type="Gramene" id="OIT23897">
    <property type="protein sequence ID" value="OIT23897"/>
    <property type="gene ID" value="A4A49_37140"/>
</dbReference>
<sequence length="201" mass="22621">MSSYGNRATYSPSAPPLSDPNEPPVAHPYHPPPSSSSGNYPNYPLSQQPHPQSSGYGYGPPTSSSYGYNHYQQAQPTATSNYAVFFHQGLTHKLFRASRWWTGIKVALLKRRSYKRLFLRVTKDLVLGLFVCSFFSSKMPLTSSHALDQRNLLHYGVVLVNGGYTVQLLSTIGFYLSINSQEIRVSKPLSGKKRYQKWRLT</sequence>
<dbReference type="Proteomes" id="UP000187609">
    <property type="component" value="Unassembled WGS sequence"/>
</dbReference>
<feature type="region of interest" description="Disordered" evidence="1">
    <location>
        <begin position="1"/>
        <end position="59"/>
    </location>
</feature>
<dbReference type="EMBL" id="MJEQ01003245">
    <property type="protein sequence ID" value="OIT23897.1"/>
    <property type="molecule type" value="Genomic_DNA"/>
</dbReference>
<feature type="transmembrane region" description="Helical" evidence="2">
    <location>
        <begin position="156"/>
        <end position="178"/>
    </location>
</feature>
<protein>
    <submittedName>
        <fullName evidence="3">Calcium-binding protein cml48</fullName>
    </submittedName>
</protein>
<keyword evidence="4" id="KW-1185">Reference proteome</keyword>
<keyword evidence="2" id="KW-1133">Transmembrane helix</keyword>
<gene>
    <name evidence="3" type="primary">CML48_0</name>
    <name evidence="3" type="ORF">A4A49_37140</name>
</gene>
<name>A0A1J6KXY1_NICAT</name>
<evidence type="ECO:0000313" key="3">
    <source>
        <dbReference type="EMBL" id="OIT23897.1"/>
    </source>
</evidence>
<comment type="caution">
    <text evidence="3">The sequence shown here is derived from an EMBL/GenBank/DDBJ whole genome shotgun (WGS) entry which is preliminary data.</text>
</comment>
<dbReference type="GeneID" id="109216478"/>
<organism evidence="3 4">
    <name type="scientific">Nicotiana attenuata</name>
    <name type="common">Coyote tobacco</name>
    <dbReference type="NCBI Taxonomy" id="49451"/>
    <lineage>
        <taxon>Eukaryota</taxon>
        <taxon>Viridiplantae</taxon>
        <taxon>Streptophyta</taxon>
        <taxon>Embryophyta</taxon>
        <taxon>Tracheophyta</taxon>
        <taxon>Spermatophyta</taxon>
        <taxon>Magnoliopsida</taxon>
        <taxon>eudicotyledons</taxon>
        <taxon>Gunneridae</taxon>
        <taxon>Pentapetalae</taxon>
        <taxon>asterids</taxon>
        <taxon>lamiids</taxon>
        <taxon>Solanales</taxon>
        <taxon>Solanaceae</taxon>
        <taxon>Nicotianoideae</taxon>
        <taxon>Nicotianeae</taxon>
        <taxon>Nicotiana</taxon>
    </lineage>
</organism>
<evidence type="ECO:0000313" key="4">
    <source>
        <dbReference type="Proteomes" id="UP000187609"/>
    </source>
</evidence>
<evidence type="ECO:0000256" key="1">
    <source>
        <dbReference type="SAM" id="MobiDB-lite"/>
    </source>
</evidence>
<keyword evidence="2" id="KW-0472">Membrane</keyword>
<feature type="compositionally biased region" description="Pro residues" evidence="1">
    <location>
        <begin position="13"/>
        <end position="34"/>
    </location>
</feature>
<keyword evidence="2" id="KW-0812">Transmembrane</keyword>
<feature type="compositionally biased region" description="Low complexity" evidence="1">
    <location>
        <begin position="35"/>
        <end position="59"/>
    </location>
</feature>
<dbReference type="AlphaFoldDB" id="A0A1J6KXY1"/>
<feature type="transmembrane region" description="Helical" evidence="2">
    <location>
        <begin position="117"/>
        <end position="136"/>
    </location>
</feature>
<dbReference type="KEGG" id="nau:109216478"/>
<feature type="compositionally biased region" description="Polar residues" evidence="1">
    <location>
        <begin position="1"/>
        <end position="12"/>
    </location>
</feature>